<dbReference type="HOGENOM" id="CLU_409778_0_0_9"/>
<accession>W0EHP5</accession>
<dbReference type="EMBL" id="CP007032">
    <property type="protein sequence ID" value="AHF08596.1"/>
    <property type="molecule type" value="Genomic_DNA"/>
</dbReference>
<evidence type="ECO:0000256" key="4">
    <source>
        <dbReference type="PROSITE-ProRule" id="PRU00433"/>
    </source>
</evidence>
<protein>
    <recommendedName>
        <fullName evidence="7">Cytochrome c domain-containing protein</fullName>
    </recommendedName>
</protein>
<dbReference type="GO" id="GO:0020037">
    <property type="term" value="F:heme binding"/>
    <property type="evidence" value="ECO:0007669"/>
    <property type="project" value="InterPro"/>
</dbReference>
<keyword evidence="2 6" id="KW-0732">Signal</keyword>
<sequence>MRKFGLLATLTLAVTLGFASTAFAAATVAPDFTGIDAQTLTTNGLGVGDAAVYNADGTISLDADGNPVTTVTGQNYRMTPDADGKTGGNSGTGFDSPDNLNEPIKYDSTNNKVIHSAYSKTSDACASCHAIHTSVNTTGALLQWEDPQTACWACHDGTVAATYDVVNGTHAAGSQVNSGGLFGTGSEAATEGLSNHGMSPKETAFVTTAAAPGGAEDFASATGNKDINGDWNTEFTCIACHDPHGTYGNARILNPDVNGVASAAFTALKTTPDTLTATDATNTVFKASKGNWMSGRNNEPVVKVAGVTKKENTDFTVQYKDGTVTFTGPQTGTVTAAYKPALVVEMTVAAKLTAAETVKYENGINQFCGACHTDYNNVNKTDSASYGTGGAYDELLGDYRKAYRHSVGFTRTATTADPNFTDANSLISTYAGLKFDTSNPKAPGAIAPTVDCLTCHYAHGTSDKFIETSLSQLGQGTTFAGTNAAGDKILQTYDTTRTTALKRLPNMGVCQVCHNKEGKSPVLGINLATATYSAAAPQEVKQAASLAKDFTLSSGTEVTGLTTSLSLAKLDGTAVNFSDLFDSTAGTFKISARTSAENFADVVTATPTTSTVNVSSAVTVNSSVDQITRLSAKVLSGATVGEIYQVTEVVTNASGAVVASNTAYFKVIAK</sequence>
<gene>
    <name evidence="8" type="ORF">DESME_09155</name>
</gene>
<evidence type="ECO:0000256" key="2">
    <source>
        <dbReference type="ARBA" id="ARBA00022729"/>
    </source>
</evidence>
<dbReference type="PROSITE" id="PS51007">
    <property type="entry name" value="CYTC"/>
    <property type="match status" value="1"/>
</dbReference>
<evidence type="ECO:0000256" key="1">
    <source>
        <dbReference type="ARBA" id="ARBA00022723"/>
    </source>
</evidence>
<dbReference type="AlphaFoldDB" id="W0EHP5"/>
<dbReference type="Proteomes" id="UP000010847">
    <property type="component" value="Chromosome"/>
</dbReference>
<organism evidence="8 9">
    <name type="scientific">Desulfitobacterium metallireducens DSM 15288</name>
    <dbReference type="NCBI Taxonomy" id="871968"/>
    <lineage>
        <taxon>Bacteria</taxon>
        <taxon>Bacillati</taxon>
        <taxon>Bacillota</taxon>
        <taxon>Clostridia</taxon>
        <taxon>Eubacteriales</taxon>
        <taxon>Desulfitobacteriaceae</taxon>
        <taxon>Desulfitobacterium</taxon>
    </lineage>
</organism>
<evidence type="ECO:0000313" key="9">
    <source>
        <dbReference type="Proteomes" id="UP000010847"/>
    </source>
</evidence>
<evidence type="ECO:0000256" key="5">
    <source>
        <dbReference type="SAM" id="MobiDB-lite"/>
    </source>
</evidence>
<dbReference type="InterPro" id="IPR009056">
    <property type="entry name" value="Cyt_c-like_dom"/>
</dbReference>
<dbReference type="STRING" id="871968.DESME_09155"/>
<evidence type="ECO:0000256" key="3">
    <source>
        <dbReference type="ARBA" id="ARBA00023004"/>
    </source>
</evidence>
<feature type="domain" description="Cytochrome c" evidence="7">
    <location>
        <begin position="209"/>
        <end position="324"/>
    </location>
</feature>
<feature type="signal peptide" evidence="6">
    <location>
        <begin position="1"/>
        <end position="24"/>
    </location>
</feature>
<dbReference type="GO" id="GO:0009055">
    <property type="term" value="F:electron transfer activity"/>
    <property type="evidence" value="ECO:0007669"/>
    <property type="project" value="InterPro"/>
</dbReference>
<keyword evidence="4" id="KW-0349">Heme</keyword>
<dbReference type="OrthoDB" id="10939at2"/>
<reference evidence="8 9" key="1">
    <citation type="submission" date="2013-12" db="EMBL/GenBank/DDBJ databases">
        <authorList>
            <consortium name="DOE Joint Genome Institute"/>
            <person name="Smidt H."/>
            <person name="Huntemann M."/>
            <person name="Han J."/>
            <person name="Chen A."/>
            <person name="Kyrpides N."/>
            <person name="Mavromatis K."/>
            <person name="Markowitz V."/>
            <person name="Palaniappan K."/>
            <person name="Ivanova N."/>
            <person name="Schaumberg A."/>
            <person name="Pati A."/>
            <person name="Liolios K."/>
            <person name="Nordberg H.P."/>
            <person name="Cantor M.N."/>
            <person name="Hua S.X."/>
            <person name="Woyke T."/>
        </authorList>
    </citation>
    <scope>NUCLEOTIDE SEQUENCE [LARGE SCALE GENOMIC DNA]</scope>
    <source>
        <strain evidence="9">DSM 15288</strain>
    </source>
</reference>
<evidence type="ECO:0000259" key="7">
    <source>
        <dbReference type="PROSITE" id="PS51007"/>
    </source>
</evidence>
<keyword evidence="1 4" id="KW-0479">Metal-binding</keyword>
<keyword evidence="9" id="KW-1185">Reference proteome</keyword>
<dbReference type="eggNOG" id="ENOG5032UUF">
    <property type="taxonomic scope" value="Bacteria"/>
</dbReference>
<keyword evidence="3 4" id="KW-0408">Iron</keyword>
<dbReference type="GO" id="GO:0046872">
    <property type="term" value="F:metal ion binding"/>
    <property type="evidence" value="ECO:0007669"/>
    <property type="project" value="UniProtKB-KW"/>
</dbReference>
<proteinExistence type="predicted"/>
<evidence type="ECO:0000256" key="6">
    <source>
        <dbReference type="SAM" id="SignalP"/>
    </source>
</evidence>
<name>W0EHP5_9FIRM</name>
<feature type="chain" id="PRO_5004787466" description="Cytochrome c domain-containing protein" evidence="6">
    <location>
        <begin position="25"/>
        <end position="670"/>
    </location>
</feature>
<dbReference type="InterPro" id="IPR051829">
    <property type="entry name" value="Multiheme_Cytochr_ET"/>
</dbReference>
<feature type="region of interest" description="Disordered" evidence="5">
    <location>
        <begin position="72"/>
        <end position="99"/>
    </location>
</feature>
<dbReference type="KEGG" id="dmt:DESME_09155"/>
<dbReference type="PANTHER" id="PTHR35038">
    <property type="entry name" value="DISSIMILATORY SULFITE REDUCTASE SIRA"/>
    <property type="match status" value="1"/>
</dbReference>
<dbReference type="InterPro" id="IPR036280">
    <property type="entry name" value="Multihaem_cyt_sf"/>
</dbReference>
<dbReference type="SUPFAM" id="SSF48695">
    <property type="entry name" value="Multiheme cytochromes"/>
    <property type="match status" value="1"/>
</dbReference>
<dbReference type="Gene3D" id="1.10.1130.10">
    <property type="entry name" value="Flavocytochrome C3, Chain A"/>
    <property type="match status" value="1"/>
</dbReference>
<evidence type="ECO:0000313" key="8">
    <source>
        <dbReference type="EMBL" id="AHF08596.1"/>
    </source>
</evidence>